<dbReference type="Pfam" id="PF21088">
    <property type="entry name" value="MS_channel_1st"/>
    <property type="match status" value="1"/>
</dbReference>
<dbReference type="InterPro" id="IPR011014">
    <property type="entry name" value="MscS_channel_TM-2"/>
</dbReference>
<keyword evidence="12" id="KW-1185">Reference proteome</keyword>
<dbReference type="Gene3D" id="1.10.287.1260">
    <property type="match status" value="1"/>
</dbReference>
<dbReference type="EMBL" id="BAABCX010000003">
    <property type="protein sequence ID" value="GAA3543774.1"/>
    <property type="molecule type" value="Genomic_DNA"/>
</dbReference>
<dbReference type="InterPro" id="IPR049278">
    <property type="entry name" value="MS_channel_C"/>
</dbReference>
<evidence type="ECO:0000256" key="4">
    <source>
        <dbReference type="ARBA" id="ARBA00022692"/>
    </source>
</evidence>
<feature type="domain" description="Mechanosensitive ion channel MscS" evidence="8">
    <location>
        <begin position="114"/>
        <end position="180"/>
    </location>
</feature>
<dbReference type="InterPro" id="IPR049142">
    <property type="entry name" value="MS_channel_1st"/>
</dbReference>
<evidence type="ECO:0000259" key="8">
    <source>
        <dbReference type="Pfam" id="PF00924"/>
    </source>
</evidence>
<organism evidence="11 12">
    <name type="scientific">Zobellella aerophila</name>
    <dbReference type="NCBI Taxonomy" id="870480"/>
    <lineage>
        <taxon>Bacteria</taxon>
        <taxon>Pseudomonadati</taxon>
        <taxon>Pseudomonadota</taxon>
        <taxon>Gammaproteobacteria</taxon>
        <taxon>Aeromonadales</taxon>
        <taxon>Aeromonadaceae</taxon>
        <taxon>Zobellella</taxon>
    </lineage>
</organism>
<sequence>METELLNTDVINNMQSWIVNNQGLLIEYAVNITAALLTLIIGFMVAKMLTGGLNRLLRRKIDSTIADFITSLIKYVILAFVIIAALGRVGVQTASFVAVVGAAGLAIGLALQGSLSNFAAGILLIAFRPFKAGDYIEAAGTAGTVNSVQIFTTVLMTPDNRMIVVPNSNVLNGNIINYSKEKTRRIDLVIGVSYSADLKKTKEVLTRIINEDNRILKEPECRIAVGELGASSVDFVLRPWVQADDYWNTRFDLLERIKNELDANGIGIPFPQMDVHLFKKEADGQLRRQDVA</sequence>
<keyword evidence="5 7" id="KW-1133">Transmembrane helix</keyword>
<dbReference type="Gene3D" id="3.30.70.100">
    <property type="match status" value="1"/>
</dbReference>
<keyword evidence="7" id="KW-0406">Ion transport</keyword>
<feature type="transmembrane region" description="Helical" evidence="7">
    <location>
        <begin position="25"/>
        <end position="45"/>
    </location>
</feature>
<accession>A0ABP6W3T0</accession>
<evidence type="ECO:0000313" key="11">
    <source>
        <dbReference type="EMBL" id="GAA3543774.1"/>
    </source>
</evidence>
<dbReference type="PANTHER" id="PTHR30221:SF1">
    <property type="entry name" value="SMALL-CONDUCTANCE MECHANOSENSITIVE CHANNEL"/>
    <property type="match status" value="1"/>
</dbReference>
<dbReference type="SUPFAM" id="SSF50182">
    <property type="entry name" value="Sm-like ribonucleoproteins"/>
    <property type="match status" value="1"/>
</dbReference>
<evidence type="ECO:0000256" key="3">
    <source>
        <dbReference type="ARBA" id="ARBA00022475"/>
    </source>
</evidence>
<comment type="caution">
    <text evidence="11">The sequence shown here is derived from an EMBL/GenBank/DDBJ whole genome shotgun (WGS) entry which is preliminary data.</text>
</comment>
<dbReference type="InterPro" id="IPR023408">
    <property type="entry name" value="MscS_beta-dom_sf"/>
</dbReference>
<dbReference type="Pfam" id="PF21082">
    <property type="entry name" value="MS_channel_3rd"/>
    <property type="match status" value="1"/>
</dbReference>
<keyword evidence="7" id="KW-0813">Transport</keyword>
<dbReference type="InterPro" id="IPR045275">
    <property type="entry name" value="MscS_archaea/bacteria_type"/>
</dbReference>
<dbReference type="Proteomes" id="UP001500795">
    <property type="component" value="Unassembled WGS sequence"/>
</dbReference>
<evidence type="ECO:0000256" key="2">
    <source>
        <dbReference type="ARBA" id="ARBA00008017"/>
    </source>
</evidence>
<evidence type="ECO:0000256" key="1">
    <source>
        <dbReference type="ARBA" id="ARBA00004651"/>
    </source>
</evidence>
<protein>
    <recommendedName>
        <fullName evidence="7">Small-conductance mechanosensitive channel</fullName>
    </recommendedName>
</protein>
<comment type="similarity">
    <text evidence="2 7">Belongs to the MscS (TC 1.A.23) family.</text>
</comment>
<dbReference type="PANTHER" id="PTHR30221">
    <property type="entry name" value="SMALL-CONDUCTANCE MECHANOSENSITIVE CHANNEL"/>
    <property type="match status" value="1"/>
</dbReference>
<dbReference type="Pfam" id="PF05552">
    <property type="entry name" value="MS_channel_1st_1"/>
    <property type="match status" value="1"/>
</dbReference>
<dbReference type="InterPro" id="IPR006686">
    <property type="entry name" value="MscS_channel_CS"/>
</dbReference>
<keyword evidence="3" id="KW-1003">Cell membrane</keyword>
<keyword evidence="6 7" id="KW-0472">Membrane</keyword>
<dbReference type="SUPFAM" id="SSF82861">
    <property type="entry name" value="Mechanosensitive channel protein MscS (YggB), transmembrane region"/>
    <property type="match status" value="1"/>
</dbReference>
<keyword evidence="7" id="KW-0407">Ion channel</keyword>
<evidence type="ECO:0000256" key="7">
    <source>
        <dbReference type="RuleBase" id="RU369025"/>
    </source>
</evidence>
<dbReference type="SUPFAM" id="SSF82689">
    <property type="entry name" value="Mechanosensitive channel protein MscS (YggB), C-terminal domain"/>
    <property type="match status" value="1"/>
</dbReference>
<evidence type="ECO:0000259" key="10">
    <source>
        <dbReference type="Pfam" id="PF21088"/>
    </source>
</evidence>
<comment type="subcellular location">
    <subcellularLocation>
        <location evidence="7">Cell inner membrane</location>
        <topology evidence="7">Multi-pass membrane protein</topology>
    </subcellularLocation>
    <subcellularLocation>
        <location evidence="1">Cell membrane</location>
        <topology evidence="1">Multi-pass membrane protein</topology>
    </subcellularLocation>
</comment>
<dbReference type="InterPro" id="IPR008910">
    <property type="entry name" value="MSC_TM_helix"/>
</dbReference>
<evidence type="ECO:0000259" key="9">
    <source>
        <dbReference type="Pfam" id="PF21082"/>
    </source>
</evidence>
<dbReference type="Gene3D" id="2.30.30.60">
    <property type="match status" value="1"/>
</dbReference>
<dbReference type="InterPro" id="IPR011066">
    <property type="entry name" value="MscS_channel_C_sf"/>
</dbReference>
<comment type="subunit">
    <text evidence="7">Homoheptamer.</text>
</comment>
<keyword evidence="7" id="KW-0997">Cell inner membrane</keyword>
<comment type="function">
    <text evidence="7">Mechanosensitive channel that participates in the regulation of osmotic pressure changes within the cell, opening in response to stretch forces in the membrane lipid bilayer, without the need for other proteins. Contributes to normal resistance to hypoosmotic shock. Forms an ion channel of 1.0 nanosiemens conductance with a slight preference for anions.</text>
</comment>
<dbReference type="Pfam" id="PF00924">
    <property type="entry name" value="MS_channel_2nd"/>
    <property type="match status" value="1"/>
</dbReference>
<feature type="domain" description="Mechanosensitive ion channel MscS C-terminal" evidence="9">
    <location>
        <begin position="186"/>
        <end position="268"/>
    </location>
</feature>
<proteinExistence type="inferred from homology"/>
<evidence type="ECO:0000313" key="12">
    <source>
        <dbReference type="Proteomes" id="UP001500795"/>
    </source>
</evidence>
<feature type="transmembrane region" description="Helical" evidence="7">
    <location>
        <begin position="65"/>
        <end position="87"/>
    </location>
</feature>
<comment type="caution">
    <text evidence="7">Lacks conserved residue(s) required for the propagation of feature annotation.</text>
</comment>
<dbReference type="NCBIfam" id="NF007662">
    <property type="entry name" value="PRK10334.1"/>
    <property type="match status" value="1"/>
</dbReference>
<name>A0ABP6W3T0_9GAMM</name>
<dbReference type="InterPro" id="IPR006685">
    <property type="entry name" value="MscS_channel_2nd"/>
</dbReference>
<evidence type="ECO:0000256" key="5">
    <source>
        <dbReference type="ARBA" id="ARBA00022989"/>
    </source>
</evidence>
<evidence type="ECO:0000256" key="6">
    <source>
        <dbReference type="ARBA" id="ARBA00023136"/>
    </source>
</evidence>
<feature type="domain" description="Mechanosensitive ion channel transmembrane helices 2/3" evidence="10">
    <location>
        <begin position="72"/>
        <end position="112"/>
    </location>
</feature>
<reference evidence="12" key="1">
    <citation type="journal article" date="2019" name="Int. J. Syst. Evol. Microbiol.">
        <title>The Global Catalogue of Microorganisms (GCM) 10K type strain sequencing project: providing services to taxonomists for standard genome sequencing and annotation.</title>
        <authorList>
            <consortium name="The Broad Institute Genomics Platform"/>
            <consortium name="The Broad Institute Genome Sequencing Center for Infectious Disease"/>
            <person name="Wu L."/>
            <person name="Ma J."/>
        </authorList>
    </citation>
    <scope>NUCLEOTIDE SEQUENCE [LARGE SCALE GENOMIC DNA]</scope>
    <source>
        <strain evidence="12">JCM 17110</strain>
    </source>
</reference>
<keyword evidence="4 7" id="KW-0812">Transmembrane</keyword>
<gene>
    <name evidence="11" type="ORF">GCM10022394_24720</name>
</gene>
<dbReference type="PROSITE" id="PS01246">
    <property type="entry name" value="UPF0003"/>
    <property type="match status" value="1"/>
</dbReference>
<dbReference type="InterPro" id="IPR010920">
    <property type="entry name" value="LSM_dom_sf"/>
</dbReference>
<feature type="transmembrane region" description="Helical" evidence="7">
    <location>
        <begin position="93"/>
        <end position="126"/>
    </location>
</feature>